<feature type="domain" description="HTH marR-type" evidence="4">
    <location>
        <begin position="238"/>
        <end position="373"/>
    </location>
</feature>
<dbReference type="Proteomes" id="UP001601992">
    <property type="component" value="Unassembled WGS sequence"/>
</dbReference>
<evidence type="ECO:0000256" key="1">
    <source>
        <dbReference type="ARBA" id="ARBA00023125"/>
    </source>
</evidence>
<sequence>MTSPSGQRSTARRRAYDPERNRRAVLAAARRLFAAQGYDAVSIRAIAAEAGVTAGLVMSYFGTKDALFREVVGGGAGIGTDVVAHAGSGPERLAQALAHAYLERWDQLTPDDPWPALIRSALTHPPSAAMLREVLEKQVSGPLTRLLDGSATADASAGLVRSILFGVIMERYLFAHEPAHSVPTEKLEPALAAVLAVALQDMPTPADTPDEAQDTGANAVARILTEWQTELPDTDVSALAVFGRLHRCFLRYQTQISRIIEQHGISFAALDVLTALRRAGAPYRRTAGDLATSSLVSTGGITLRADKLEEAGLILRERDEDDRRIVYLRLTDTGLALTDRLIEDHFANELDMLAGLVPAERRRLAALLERLEGSLEVSGQRERKASFDARACEG</sequence>
<evidence type="ECO:0000256" key="2">
    <source>
        <dbReference type="PROSITE-ProRule" id="PRU00335"/>
    </source>
</evidence>
<keyword evidence="6" id="KW-1185">Reference proteome</keyword>
<dbReference type="Gene3D" id="1.10.357.10">
    <property type="entry name" value="Tetracycline Repressor, domain 2"/>
    <property type="match status" value="1"/>
</dbReference>
<dbReference type="InterPro" id="IPR041678">
    <property type="entry name" value="TetR_C_16"/>
</dbReference>
<dbReference type="Pfam" id="PF00440">
    <property type="entry name" value="TetR_N"/>
    <property type="match status" value="1"/>
</dbReference>
<dbReference type="PANTHER" id="PTHR33164">
    <property type="entry name" value="TRANSCRIPTIONAL REGULATOR, MARR FAMILY"/>
    <property type="match status" value="1"/>
</dbReference>
<dbReference type="InterPro" id="IPR036388">
    <property type="entry name" value="WH-like_DNA-bd_sf"/>
</dbReference>
<dbReference type="PRINTS" id="PR00598">
    <property type="entry name" value="HTHMARR"/>
</dbReference>
<dbReference type="InterPro" id="IPR001647">
    <property type="entry name" value="HTH_TetR"/>
</dbReference>
<evidence type="ECO:0000259" key="3">
    <source>
        <dbReference type="PROSITE" id="PS50977"/>
    </source>
</evidence>
<dbReference type="RefSeq" id="WP_387402779.1">
    <property type="nucleotide sequence ID" value="NZ_JBIAQY010000002.1"/>
</dbReference>
<organism evidence="5 6">
    <name type="scientific">Nocardia jiangxiensis</name>
    <dbReference type="NCBI Taxonomy" id="282685"/>
    <lineage>
        <taxon>Bacteria</taxon>
        <taxon>Bacillati</taxon>
        <taxon>Actinomycetota</taxon>
        <taxon>Actinomycetes</taxon>
        <taxon>Mycobacteriales</taxon>
        <taxon>Nocardiaceae</taxon>
        <taxon>Nocardia</taxon>
    </lineage>
</organism>
<accession>A0ABW6RTS0</accession>
<dbReference type="Pfam" id="PF17920">
    <property type="entry name" value="TetR_C_16"/>
    <property type="match status" value="1"/>
</dbReference>
<evidence type="ECO:0000259" key="4">
    <source>
        <dbReference type="PROSITE" id="PS50995"/>
    </source>
</evidence>
<gene>
    <name evidence="5" type="ORF">ACFYXQ_06425</name>
</gene>
<dbReference type="InterPro" id="IPR000835">
    <property type="entry name" value="HTH_MarR-typ"/>
</dbReference>
<proteinExistence type="predicted"/>
<dbReference type="PROSITE" id="PS50977">
    <property type="entry name" value="HTH_TETR_2"/>
    <property type="match status" value="1"/>
</dbReference>
<dbReference type="SUPFAM" id="SSF46785">
    <property type="entry name" value="Winged helix' DNA-binding domain"/>
    <property type="match status" value="1"/>
</dbReference>
<feature type="domain" description="HTH tetR-type" evidence="3">
    <location>
        <begin position="19"/>
        <end position="79"/>
    </location>
</feature>
<dbReference type="SUPFAM" id="SSF48498">
    <property type="entry name" value="Tetracyclin repressor-like, C-terminal domain"/>
    <property type="match status" value="1"/>
</dbReference>
<name>A0ABW6RTS0_9NOCA</name>
<dbReference type="InterPro" id="IPR036271">
    <property type="entry name" value="Tet_transcr_reg_TetR-rel_C_sf"/>
</dbReference>
<protein>
    <submittedName>
        <fullName evidence="5">TetR family transcriptional regulator</fullName>
    </submittedName>
</protein>
<dbReference type="Gene3D" id="1.10.10.60">
    <property type="entry name" value="Homeodomain-like"/>
    <property type="match status" value="1"/>
</dbReference>
<dbReference type="PROSITE" id="PS50995">
    <property type="entry name" value="HTH_MARR_2"/>
    <property type="match status" value="1"/>
</dbReference>
<evidence type="ECO:0000313" key="6">
    <source>
        <dbReference type="Proteomes" id="UP001601992"/>
    </source>
</evidence>
<evidence type="ECO:0000313" key="5">
    <source>
        <dbReference type="EMBL" id="MFF3567403.1"/>
    </source>
</evidence>
<dbReference type="InterPro" id="IPR039422">
    <property type="entry name" value="MarR/SlyA-like"/>
</dbReference>
<dbReference type="InterPro" id="IPR009057">
    <property type="entry name" value="Homeodomain-like_sf"/>
</dbReference>
<dbReference type="PANTHER" id="PTHR33164:SF104">
    <property type="entry name" value="TRANSCRIPTIONAL REGULATORY PROTEIN"/>
    <property type="match status" value="1"/>
</dbReference>
<dbReference type="Pfam" id="PF12802">
    <property type="entry name" value="MarR_2"/>
    <property type="match status" value="1"/>
</dbReference>
<reference evidence="5 6" key="1">
    <citation type="submission" date="2024-10" db="EMBL/GenBank/DDBJ databases">
        <title>The Natural Products Discovery Center: Release of the First 8490 Sequenced Strains for Exploring Actinobacteria Biosynthetic Diversity.</title>
        <authorList>
            <person name="Kalkreuter E."/>
            <person name="Kautsar S.A."/>
            <person name="Yang D."/>
            <person name="Bader C.D."/>
            <person name="Teijaro C.N."/>
            <person name="Fluegel L."/>
            <person name="Davis C.M."/>
            <person name="Simpson J.R."/>
            <person name="Lauterbach L."/>
            <person name="Steele A.D."/>
            <person name="Gui C."/>
            <person name="Meng S."/>
            <person name="Li G."/>
            <person name="Viehrig K."/>
            <person name="Ye F."/>
            <person name="Su P."/>
            <person name="Kiefer A.F."/>
            <person name="Nichols A."/>
            <person name="Cepeda A.J."/>
            <person name="Yan W."/>
            <person name="Fan B."/>
            <person name="Jiang Y."/>
            <person name="Adhikari A."/>
            <person name="Zheng C.-J."/>
            <person name="Schuster L."/>
            <person name="Cowan T.M."/>
            <person name="Smanski M.J."/>
            <person name="Chevrette M.G."/>
            <person name="De Carvalho L.P.S."/>
            <person name="Shen B."/>
        </authorList>
    </citation>
    <scope>NUCLEOTIDE SEQUENCE [LARGE SCALE GENOMIC DNA]</scope>
    <source>
        <strain evidence="5 6">NPDC002593</strain>
    </source>
</reference>
<dbReference type="PRINTS" id="PR00455">
    <property type="entry name" value="HTHTETR"/>
</dbReference>
<dbReference type="SMART" id="SM00347">
    <property type="entry name" value="HTH_MARR"/>
    <property type="match status" value="1"/>
</dbReference>
<keyword evidence="1 2" id="KW-0238">DNA-binding</keyword>
<dbReference type="InterPro" id="IPR036390">
    <property type="entry name" value="WH_DNA-bd_sf"/>
</dbReference>
<comment type="caution">
    <text evidence="5">The sequence shown here is derived from an EMBL/GenBank/DDBJ whole genome shotgun (WGS) entry which is preliminary data.</text>
</comment>
<feature type="DNA-binding region" description="H-T-H motif" evidence="2">
    <location>
        <begin position="42"/>
        <end position="61"/>
    </location>
</feature>
<dbReference type="EMBL" id="JBIAQY010000002">
    <property type="protein sequence ID" value="MFF3567403.1"/>
    <property type="molecule type" value="Genomic_DNA"/>
</dbReference>
<dbReference type="SUPFAM" id="SSF46689">
    <property type="entry name" value="Homeodomain-like"/>
    <property type="match status" value="1"/>
</dbReference>
<dbReference type="Gene3D" id="1.10.10.10">
    <property type="entry name" value="Winged helix-like DNA-binding domain superfamily/Winged helix DNA-binding domain"/>
    <property type="match status" value="1"/>
</dbReference>